<gene>
    <name evidence="2" type="ORF">MONAX_5E007728</name>
</gene>
<evidence type="ECO:0000313" key="2">
    <source>
        <dbReference type="EMBL" id="VTJ68707.1"/>
    </source>
</evidence>
<dbReference type="AlphaFoldDB" id="A0A5E4BGD9"/>
<evidence type="ECO:0000256" key="1">
    <source>
        <dbReference type="SAM" id="MobiDB-lite"/>
    </source>
</evidence>
<dbReference type="EMBL" id="CABDUW010000440">
    <property type="protein sequence ID" value="VTJ68707.1"/>
    <property type="molecule type" value="Genomic_DNA"/>
</dbReference>
<comment type="caution">
    <text evidence="2">The sequence shown here is derived from an EMBL/GenBank/DDBJ whole genome shotgun (WGS) entry which is preliminary data.</text>
</comment>
<organism evidence="2 3">
    <name type="scientific">Marmota monax</name>
    <name type="common">Woodchuck</name>
    <dbReference type="NCBI Taxonomy" id="9995"/>
    <lineage>
        <taxon>Eukaryota</taxon>
        <taxon>Metazoa</taxon>
        <taxon>Chordata</taxon>
        <taxon>Craniata</taxon>
        <taxon>Vertebrata</taxon>
        <taxon>Euteleostomi</taxon>
        <taxon>Mammalia</taxon>
        <taxon>Eutheria</taxon>
        <taxon>Euarchontoglires</taxon>
        <taxon>Glires</taxon>
        <taxon>Rodentia</taxon>
        <taxon>Sciuromorpha</taxon>
        <taxon>Sciuridae</taxon>
        <taxon>Xerinae</taxon>
        <taxon>Marmotini</taxon>
        <taxon>Marmota</taxon>
    </lineage>
</organism>
<proteinExistence type="predicted"/>
<reference evidence="2" key="1">
    <citation type="submission" date="2019-04" db="EMBL/GenBank/DDBJ databases">
        <authorList>
            <person name="Alioto T."/>
            <person name="Alioto T."/>
        </authorList>
    </citation>
    <scope>NUCLEOTIDE SEQUENCE [LARGE SCALE GENOMIC DNA]</scope>
</reference>
<sequence>MKKRPPTDLSPDSGRRDINSTQPRTNVTLNMTAVRTVVHKTFTLVLQRGKSSGPLTYGPLQSVETWSVVVVVEGLLLSRESKCWTTVGHRVTRRENLVPG</sequence>
<accession>A0A5E4BGD9</accession>
<dbReference type="Proteomes" id="UP000335636">
    <property type="component" value="Unassembled WGS sequence"/>
</dbReference>
<name>A0A5E4BGD9_MARMO</name>
<keyword evidence="3" id="KW-1185">Reference proteome</keyword>
<feature type="region of interest" description="Disordered" evidence="1">
    <location>
        <begin position="1"/>
        <end position="24"/>
    </location>
</feature>
<evidence type="ECO:0000313" key="3">
    <source>
        <dbReference type="Proteomes" id="UP000335636"/>
    </source>
</evidence>
<protein>
    <submittedName>
        <fullName evidence="2">Uncharacterized protein</fullName>
    </submittedName>
</protein>